<keyword evidence="2" id="KW-1185">Reference proteome</keyword>
<organism evidence="1 2">
    <name type="scientific">Agathobaculum faecis</name>
    <dbReference type="NCBI Taxonomy" id="2763013"/>
    <lineage>
        <taxon>Bacteria</taxon>
        <taxon>Bacillati</taxon>
        <taxon>Bacillota</taxon>
        <taxon>Clostridia</taxon>
        <taxon>Eubacteriales</taxon>
        <taxon>Butyricicoccaceae</taxon>
        <taxon>Agathobaculum</taxon>
    </lineage>
</organism>
<accession>A0A923RZ39</accession>
<evidence type="ECO:0000313" key="1">
    <source>
        <dbReference type="EMBL" id="MBC5725925.1"/>
    </source>
</evidence>
<name>A0A923RZ39_9FIRM</name>
<proteinExistence type="predicted"/>
<gene>
    <name evidence="1" type="ORF">H8S45_10710</name>
</gene>
<evidence type="ECO:0000313" key="2">
    <source>
        <dbReference type="Proteomes" id="UP000606499"/>
    </source>
</evidence>
<sequence>MNERIQEQYELWTQSELYPVEGEAERHLHDLLGDDTTLTDMANAAAVEIQEAAFAGGFAWAVALHDAAIEAAQVTAPRLLHITETLKNRRDALLAEAERTQNSAHFDRCSAAAEAYGHAYRMIVPMEKEPNPHG</sequence>
<protein>
    <submittedName>
        <fullName evidence="1">Uncharacterized protein</fullName>
    </submittedName>
</protein>
<reference evidence="1" key="1">
    <citation type="submission" date="2020-08" db="EMBL/GenBank/DDBJ databases">
        <title>Genome public.</title>
        <authorList>
            <person name="Liu C."/>
            <person name="Sun Q."/>
        </authorList>
    </citation>
    <scope>NUCLEOTIDE SEQUENCE</scope>
    <source>
        <strain evidence="1">NSJ-28</strain>
    </source>
</reference>
<dbReference type="EMBL" id="JACOPL010000009">
    <property type="protein sequence ID" value="MBC5725925.1"/>
    <property type="molecule type" value="Genomic_DNA"/>
</dbReference>
<dbReference type="RefSeq" id="WP_107631998.1">
    <property type="nucleotide sequence ID" value="NZ_JACOPL010000009.1"/>
</dbReference>
<dbReference type="AlphaFoldDB" id="A0A923RZ39"/>
<comment type="caution">
    <text evidence="1">The sequence shown here is derived from an EMBL/GenBank/DDBJ whole genome shotgun (WGS) entry which is preliminary data.</text>
</comment>
<dbReference type="Proteomes" id="UP000606499">
    <property type="component" value="Unassembled WGS sequence"/>
</dbReference>